<keyword evidence="6" id="KW-0472">Membrane</keyword>
<dbReference type="PRINTS" id="PR00260">
    <property type="entry name" value="CHEMTRNSDUCR"/>
</dbReference>
<dbReference type="CDD" id="cd06225">
    <property type="entry name" value="HAMP"/>
    <property type="match status" value="1"/>
</dbReference>
<dbReference type="Gene3D" id="1.10.287.950">
    <property type="entry name" value="Methyl-accepting chemotaxis protein"/>
    <property type="match status" value="1"/>
</dbReference>
<feature type="transmembrane region" description="Helical" evidence="6">
    <location>
        <begin position="292"/>
        <end position="315"/>
    </location>
</feature>
<comment type="similarity">
    <text evidence="3">Belongs to the methyl-accepting chemotaxis (MCP) protein family.</text>
</comment>
<keyword evidence="10" id="KW-1185">Reference proteome</keyword>
<feature type="domain" description="Methyl-accepting transducer" evidence="7">
    <location>
        <begin position="373"/>
        <end position="609"/>
    </location>
</feature>
<keyword evidence="5" id="KW-0175">Coiled coil</keyword>
<evidence type="ECO:0000256" key="6">
    <source>
        <dbReference type="SAM" id="Phobius"/>
    </source>
</evidence>
<dbReference type="PANTHER" id="PTHR32089:SF70">
    <property type="entry name" value="ENERGY TAXIS MODULATING METHYL ACCEPTING SENSORY TRANSDUCER"/>
    <property type="match status" value="1"/>
</dbReference>
<gene>
    <name evidence="9" type="ORF">K6Y31_13620</name>
</gene>
<dbReference type="SUPFAM" id="SSF58104">
    <property type="entry name" value="Methyl-accepting chemotaxis protein (MCP) signaling domain"/>
    <property type="match status" value="1"/>
</dbReference>
<dbReference type="EMBL" id="JAIMJA010000013">
    <property type="protein sequence ID" value="MCE2595846.1"/>
    <property type="molecule type" value="Genomic_DNA"/>
</dbReference>
<evidence type="ECO:0000256" key="1">
    <source>
        <dbReference type="ARBA" id="ARBA00004370"/>
    </source>
</evidence>
<evidence type="ECO:0000259" key="8">
    <source>
        <dbReference type="PROSITE" id="PS50885"/>
    </source>
</evidence>
<protein>
    <submittedName>
        <fullName evidence="9">Methyl-accepting chemotaxis protein</fullName>
    </submittedName>
</protein>
<keyword evidence="6" id="KW-0812">Transmembrane</keyword>
<dbReference type="InterPro" id="IPR004090">
    <property type="entry name" value="Chemotax_Me-accpt_rcpt"/>
</dbReference>
<keyword evidence="2 4" id="KW-0807">Transducer</keyword>
<name>A0ABS8W9Z3_9GAMM</name>
<dbReference type="SMART" id="SM00304">
    <property type="entry name" value="HAMP"/>
    <property type="match status" value="1"/>
</dbReference>
<dbReference type="PROSITE" id="PS50111">
    <property type="entry name" value="CHEMOTAXIS_TRANSDUC_2"/>
    <property type="match status" value="1"/>
</dbReference>
<dbReference type="PANTHER" id="PTHR32089">
    <property type="entry name" value="METHYL-ACCEPTING CHEMOTAXIS PROTEIN MCPB"/>
    <property type="match status" value="1"/>
</dbReference>
<dbReference type="Pfam" id="PF00672">
    <property type="entry name" value="HAMP"/>
    <property type="match status" value="1"/>
</dbReference>
<accession>A0ABS8W9Z3</accession>
<evidence type="ECO:0000256" key="3">
    <source>
        <dbReference type="ARBA" id="ARBA00029447"/>
    </source>
</evidence>
<feature type="domain" description="HAMP" evidence="8">
    <location>
        <begin position="316"/>
        <end position="368"/>
    </location>
</feature>
<organism evidence="9 10">
    <name type="scientific">Motilimonas cestriensis</name>
    <dbReference type="NCBI Taxonomy" id="2742685"/>
    <lineage>
        <taxon>Bacteria</taxon>
        <taxon>Pseudomonadati</taxon>
        <taxon>Pseudomonadota</taxon>
        <taxon>Gammaproteobacteria</taxon>
        <taxon>Alteromonadales</taxon>
        <taxon>Alteromonadales genera incertae sedis</taxon>
        <taxon>Motilimonas</taxon>
    </lineage>
</organism>
<comment type="subcellular location">
    <subcellularLocation>
        <location evidence="1">Membrane</location>
    </subcellularLocation>
</comment>
<evidence type="ECO:0000313" key="10">
    <source>
        <dbReference type="Proteomes" id="UP001201273"/>
    </source>
</evidence>
<evidence type="ECO:0000256" key="2">
    <source>
        <dbReference type="ARBA" id="ARBA00023224"/>
    </source>
</evidence>
<reference evidence="9 10" key="1">
    <citation type="journal article" date="2022" name="Environ. Microbiol. Rep.">
        <title>Eco-phylogenetic analyses reveal divergent evolution of vitamin B12 metabolism in the marine bacterial family 'Psychromonadaceae'.</title>
        <authorList>
            <person name="Jin X."/>
            <person name="Yang Y."/>
            <person name="Cao H."/>
            <person name="Gao B."/>
            <person name="Zhao Z."/>
        </authorList>
    </citation>
    <scope>NUCLEOTIDE SEQUENCE [LARGE SCALE GENOMIC DNA]</scope>
    <source>
        <strain evidence="9 10">MKS20</strain>
    </source>
</reference>
<feature type="coiled-coil region" evidence="5">
    <location>
        <begin position="242"/>
        <end position="273"/>
    </location>
</feature>
<dbReference type="InterPro" id="IPR004089">
    <property type="entry name" value="MCPsignal_dom"/>
</dbReference>
<evidence type="ECO:0000256" key="4">
    <source>
        <dbReference type="PROSITE-ProRule" id="PRU00284"/>
    </source>
</evidence>
<keyword evidence="6" id="KW-1133">Transmembrane helix</keyword>
<dbReference type="SMART" id="SM00283">
    <property type="entry name" value="MA"/>
    <property type="match status" value="1"/>
</dbReference>
<evidence type="ECO:0000256" key="5">
    <source>
        <dbReference type="SAM" id="Coils"/>
    </source>
</evidence>
<dbReference type="Gene3D" id="6.10.340.10">
    <property type="match status" value="1"/>
</dbReference>
<evidence type="ECO:0000313" key="9">
    <source>
        <dbReference type="EMBL" id="MCE2595846.1"/>
    </source>
</evidence>
<comment type="caution">
    <text evidence="9">The sequence shown here is derived from an EMBL/GenBank/DDBJ whole genome shotgun (WGS) entry which is preliminary data.</text>
</comment>
<dbReference type="InterPro" id="IPR003660">
    <property type="entry name" value="HAMP_dom"/>
</dbReference>
<dbReference type="Pfam" id="PF00015">
    <property type="entry name" value="MCPsignal"/>
    <property type="match status" value="1"/>
</dbReference>
<dbReference type="Proteomes" id="UP001201273">
    <property type="component" value="Unassembled WGS sequence"/>
</dbReference>
<dbReference type="PROSITE" id="PS50885">
    <property type="entry name" value="HAMP"/>
    <property type="match status" value="1"/>
</dbReference>
<proteinExistence type="inferred from homology"/>
<evidence type="ECO:0000259" key="7">
    <source>
        <dbReference type="PROSITE" id="PS50111"/>
    </source>
</evidence>
<sequence length="645" mass="71166">MFILLAILGGISYLNTKQINLSLKTVTEETTPLLISSAELKEALLKNNRSLLEYRTTYEIADLSIHQEQFETEKIQFEHISQQLSSSKALDPSIQSSFNEVQTAASNYFNLAEQILSEHKNLVETLNALSALRDDFVKQEDNFQQATLLLLGETANKRSQRNKAERVTSGIARDLREIRRAGIKTNLVALQQALTSDIEKALSGAKKIKVDEGVIIRFNSAVNKLRDISISEQGLLPLMLKQQKLEKNIVRLTEQANQQMAQVEQLLTSFTAQAQNESETAKNTADKAVKTAVFYIIIVTLISAAVAAIIGFTIARSIHKPLALITPVLKVMAEGNMTQRVDYQSNDEFGTLSESLNTLVDSMAEVLSKISQGSLQLVQEANNAAEISDRTMARVADQKNQTDQVATAISEMEVSVGEVFRSTENTLSEVTLANEDTDTGRELVAKNRQLTEELASSINEAVSITQKLEEFSANIGSILDVIRGIAEQTNLLALNAAIEAARAGEQGRGFAVVADEVRTLATRTQQSTVEIQAMIENLQKSSRQVANVMHQSQEQTNYCVDQTRLTDEALQAVASRMEAIKEMSVHVAQATEEQITVSQDIARNINGITEVALETEREASDSARISEVLAQLIEQQQALIRRFKV</sequence>